<comment type="caution">
    <text evidence="1">The sequence shown here is derived from an EMBL/GenBank/DDBJ whole genome shotgun (WGS) entry which is preliminary data.</text>
</comment>
<sequence>MRSWKWSASQQNKLLKRSAQGTNIVKTLFLSFEGRQRNSHSVYLIFIKTRKLSAFVFFLFIRNDIAEKYLKGLSAVSFTIQI</sequence>
<name>V8CQS5_9BACT</name>
<dbReference type="Proteomes" id="UP000018727">
    <property type="component" value="Unassembled WGS sequence"/>
</dbReference>
<reference evidence="1 2" key="1">
    <citation type="submission" date="2013-10" db="EMBL/GenBank/DDBJ databases">
        <title>The Genome Sequence of Prevotella nigrescens CC14M.</title>
        <authorList>
            <consortium name="The Broad Institute Genomics Platform"/>
            <person name="Earl A."/>
            <person name="Allen-Vercoe E."/>
            <person name="Daigneault M."/>
            <person name="Young S.K."/>
            <person name="Zeng Q."/>
            <person name="Gargeya S."/>
            <person name="Fitzgerald M."/>
            <person name="Abouelleil A."/>
            <person name="Alvarado L."/>
            <person name="Chapman S.B."/>
            <person name="Gainer-Dewar J."/>
            <person name="Goldberg J."/>
            <person name="Griggs A."/>
            <person name="Gujja S."/>
            <person name="Hansen M."/>
            <person name="Howarth C."/>
            <person name="Imamovic A."/>
            <person name="Ireland A."/>
            <person name="Larimer J."/>
            <person name="McCowan C."/>
            <person name="Murphy C."/>
            <person name="Pearson M."/>
            <person name="Poon T.W."/>
            <person name="Priest M."/>
            <person name="Roberts A."/>
            <person name="Saif S."/>
            <person name="Shea T."/>
            <person name="Sykes S."/>
            <person name="Wortman J."/>
            <person name="Nusbaum C."/>
            <person name="Birren B."/>
        </authorList>
    </citation>
    <scope>NUCLEOTIDE SEQUENCE [LARGE SCALE GENOMIC DNA]</scope>
    <source>
        <strain evidence="1 2">CC14M</strain>
    </source>
</reference>
<accession>V8CQS5</accession>
<evidence type="ECO:0000313" key="2">
    <source>
        <dbReference type="Proteomes" id="UP000018727"/>
    </source>
</evidence>
<gene>
    <name evidence="1" type="ORF">HMPREF1173_00566</name>
</gene>
<dbReference type="AlphaFoldDB" id="V8CQS5"/>
<dbReference type="HOGENOM" id="CLU_2555467_0_0_10"/>
<protein>
    <submittedName>
        <fullName evidence="1">Uncharacterized protein</fullName>
    </submittedName>
</protein>
<keyword evidence="2" id="KW-1185">Reference proteome</keyword>
<dbReference type="EMBL" id="AZJH01000007">
    <property type="protein sequence ID" value="ETD29370.1"/>
    <property type="molecule type" value="Genomic_DNA"/>
</dbReference>
<organism evidence="1 2">
    <name type="scientific">Prevotella nigrescens CC14M</name>
    <dbReference type="NCBI Taxonomy" id="1073366"/>
    <lineage>
        <taxon>Bacteria</taxon>
        <taxon>Pseudomonadati</taxon>
        <taxon>Bacteroidota</taxon>
        <taxon>Bacteroidia</taxon>
        <taxon>Bacteroidales</taxon>
        <taxon>Prevotellaceae</taxon>
        <taxon>Prevotella</taxon>
    </lineage>
</organism>
<proteinExistence type="predicted"/>
<evidence type="ECO:0000313" key="1">
    <source>
        <dbReference type="EMBL" id="ETD29370.1"/>
    </source>
</evidence>